<organism evidence="8 9">
    <name type="scientific">Pachysolen tannophilus NRRL Y-2460</name>
    <dbReference type="NCBI Taxonomy" id="669874"/>
    <lineage>
        <taxon>Eukaryota</taxon>
        <taxon>Fungi</taxon>
        <taxon>Dikarya</taxon>
        <taxon>Ascomycota</taxon>
        <taxon>Saccharomycotina</taxon>
        <taxon>Pichiomycetes</taxon>
        <taxon>Pachysolenaceae</taxon>
        <taxon>Pachysolen</taxon>
    </lineage>
</organism>
<comment type="similarity">
    <text evidence="2">Belongs to the DAMOX/DASOX family.</text>
</comment>
<feature type="domain" description="FAD dependent oxidoreductase" evidence="7">
    <location>
        <begin position="3"/>
        <end position="340"/>
    </location>
</feature>
<dbReference type="PIRSF" id="PIRSF000189">
    <property type="entry name" value="D-aa_oxidase"/>
    <property type="match status" value="1"/>
</dbReference>
<dbReference type="GO" id="GO:0005737">
    <property type="term" value="C:cytoplasm"/>
    <property type="evidence" value="ECO:0007669"/>
    <property type="project" value="TreeGrafter"/>
</dbReference>
<dbReference type="OrthoDB" id="409956at2759"/>
<evidence type="ECO:0000259" key="7">
    <source>
        <dbReference type="Pfam" id="PF01266"/>
    </source>
</evidence>
<keyword evidence="5" id="KW-0560">Oxidoreductase</keyword>
<dbReference type="GO" id="GO:0003884">
    <property type="term" value="F:D-amino-acid oxidase activity"/>
    <property type="evidence" value="ECO:0007669"/>
    <property type="project" value="InterPro"/>
</dbReference>
<protein>
    <recommendedName>
        <fullName evidence="7">FAD dependent oxidoreductase domain-containing protein</fullName>
    </recommendedName>
</protein>
<dbReference type="GO" id="GO:0071949">
    <property type="term" value="F:FAD binding"/>
    <property type="evidence" value="ECO:0007669"/>
    <property type="project" value="InterPro"/>
</dbReference>
<dbReference type="InterPro" id="IPR023209">
    <property type="entry name" value="DAO"/>
</dbReference>
<keyword evidence="3" id="KW-0285">Flavoprotein</keyword>
<evidence type="ECO:0000256" key="5">
    <source>
        <dbReference type="ARBA" id="ARBA00023002"/>
    </source>
</evidence>
<dbReference type="Proteomes" id="UP000094236">
    <property type="component" value="Unassembled WGS sequence"/>
</dbReference>
<evidence type="ECO:0000256" key="6">
    <source>
        <dbReference type="PIRSR" id="PIRSR000189-1"/>
    </source>
</evidence>
<dbReference type="InterPro" id="IPR006076">
    <property type="entry name" value="FAD-dep_OxRdtase"/>
</dbReference>
<reference evidence="9" key="1">
    <citation type="submission" date="2016-05" db="EMBL/GenBank/DDBJ databases">
        <title>Comparative genomics of biotechnologically important yeasts.</title>
        <authorList>
            <consortium name="DOE Joint Genome Institute"/>
            <person name="Riley R."/>
            <person name="Haridas S."/>
            <person name="Wolfe K.H."/>
            <person name="Lopes M.R."/>
            <person name="Hittinger C.T."/>
            <person name="Goker M."/>
            <person name="Salamov A."/>
            <person name="Wisecaver J."/>
            <person name="Long T.M."/>
            <person name="Aerts A.L."/>
            <person name="Barry K."/>
            <person name="Choi C."/>
            <person name="Clum A."/>
            <person name="Coughlan A.Y."/>
            <person name="Deshpande S."/>
            <person name="Douglass A.P."/>
            <person name="Hanson S.J."/>
            <person name="Klenk H.-P."/>
            <person name="Labutti K."/>
            <person name="Lapidus A."/>
            <person name="Lindquist E."/>
            <person name="Lipzen A."/>
            <person name="Meier-Kolthoff J.P."/>
            <person name="Ohm R.A."/>
            <person name="Otillar R.P."/>
            <person name="Pangilinan J."/>
            <person name="Peng Y."/>
            <person name="Rokas A."/>
            <person name="Rosa C.A."/>
            <person name="Scheuner C."/>
            <person name="Sibirny A.A."/>
            <person name="Slot J.C."/>
            <person name="Stielow J.B."/>
            <person name="Sun H."/>
            <person name="Kurtzman C.P."/>
            <person name="Blackwell M."/>
            <person name="Grigoriev I.V."/>
            <person name="Jeffries T.W."/>
        </authorList>
    </citation>
    <scope>NUCLEOTIDE SEQUENCE [LARGE SCALE GENOMIC DNA]</scope>
    <source>
        <strain evidence="9">NRRL Y-2460</strain>
    </source>
</reference>
<evidence type="ECO:0000313" key="8">
    <source>
        <dbReference type="EMBL" id="ODV96698.1"/>
    </source>
</evidence>
<gene>
    <name evidence="8" type="ORF">PACTADRAFT_74321</name>
</gene>
<dbReference type="SUPFAM" id="SSF54373">
    <property type="entry name" value="FAD-linked reductases, C-terminal domain"/>
    <property type="match status" value="1"/>
</dbReference>
<keyword evidence="4 6" id="KW-0274">FAD</keyword>
<proteinExistence type="inferred from homology"/>
<dbReference type="Gene3D" id="3.30.9.10">
    <property type="entry name" value="D-Amino Acid Oxidase, subunit A, domain 2"/>
    <property type="match status" value="1"/>
</dbReference>
<evidence type="ECO:0000256" key="1">
    <source>
        <dbReference type="ARBA" id="ARBA00001974"/>
    </source>
</evidence>
<dbReference type="SUPFAM" id="SSF51971">
    <property type="entry name" value="Nucleotide-binding domain"/>
    <property type="match status" value="1"/>
</dbReference>
<dbReference type="Gene3D" id="3.40.50.720">
    <property type="entry name" value="NAD(P)-binding Rossmann-like Domain"/>
    <property type="match status" value="1"/>
</dbReference>
<sequence length="356" mass="39655">MSKVVVVGAGVTGLTTAYFLSEKGYDVTIVFKKAFFDGYDDACYASNFAGANWHSFASHDEIELQEYDKPAYRKFLHLAKTDPKAGIILKKNVSYIEKETFAKKYNNDPSKVSHPWFKDFVEDYKIIPQHELPSNIGFGTSYLGVVITTPIYLNYLLAKCVENGATYKRATLEHIRDAEKYHHSGIKPDVIVNCTGLLAAKLGGVEDKEVYPIRGQIIVVENDCKDVMSVKFEDPQNPDDLLYIMPRKEGGAIIGGCFLADIWNNTPDYEMANRTLQRAKKYCPEFVDPCSGNPSEFKVVRYQVGFRPGRKGGPKVEIEGNIVHNYGAGGTGYQSSYGTCSKAVSLVEAFLSKPKL</sequence>
<feature type="binding site" evidence="6">
    <location>
        <position position="195"/>
    </location>
    <ligand>
        <name>FAD</name>
        <dbReference type="ChEBI" id="CHEBI:57692"/>
    </ligand>
</feature>
<dbReference type="AlphaFoldDB" id="A0A1E4TYF9"/>
<dbReference type="PANTHER" id="PTHR11530:SF16">
    <property type="entry name" value="D-AMINO ACID OXIDASE (AFU_ORTHOLOGUE AFUA_5G11290)"/>
    <property type="match status" value="1"/>
</dbReference>
<comment type="cofactor">
    <cofactor evidence="1 6">
        <name>FAD</name>
        <dbReference type="ChEBI" id="CHEBI:57692"/>
    </cofactor>
</comment>
<evidence type="ECO:0000256" key="4">
    <source>
        <dbReference type="ARBA" id="ARBA00022827"/>
    </source>
</evidence>
<dbReference type="GO" id="GO:0019478">
    <property type="term" value="P:D-amino acid catabolic process"/>
    <property type="evidence" value="ECO:0007669"/>
    <property type="project" value="TreeGrafter"/>
</dbReference>
<accession>A0A1E4TYF9</accession>
<dbReference type="STRING" id="669874.A0A1E4TYF9"/>
<dbReference type="EMBL" id="KV454012">
    <property type="protein sequence ID" value="ODV96698.1"/>
    <property type="molecule type" value="Genomic_DNA"/>
</dbReference>
<evidence type="ECO:0000256" key="2">
    <source>
        <dbReference type="ARBA" id="ARBA00006730"/>
    </source>
</evidence>
<dbReference type="PANTHER" id="PTHR11530">
    <property type="entry name" value="D-AMINO ACID OXIDASE"/>
    <property type="match status" value="1"/>
</dbReference>
<keyword evidence="9" id="KW-1185">Reference proteome</keyword>
<evidence type="ECO:0000313" key="9">
    <source>
        <dbReference type="Proteomes" id="UP000094236"/>
    </source>
</evidence>
<evidence type="ECO:0000256" key="3">
    <source>
        <dbReference type="ARBA" id="ARBA00022630"/>
    </source>
</evidence>
<name>A0A1E4TYF9_PACTA</name>
<dbReference type="Pfam" id="PF01266">
    <property type="entry name" value="DAO"/>
    <property type="match status" value="1"/>
</dbReference>
<feature type="binding site" evidence="6">
    <location>
        <position position="330"/>
    </location>
    <ligand>
        <name>D-dopa</name>
        <dbReference type="ChEBI" id="CHEBI:149689"/>
    </ligand>
</feature>